<keyword evidence="5" id="KW-0732">Signal</keyword>
<dbReference type="EMBL" id="QGLT01000003">
    <property type="protein sequence ID" value="PXZ00268.1"/>
    <property type="molecule type" value="Genomic_DNA"/>
</dbReference>
<dbReference type="PANTHER" id="PTHR42953">
    <property type="entry name" value="HIGH-AFFINITY ZINC UPTAKE SYSTEM PROTEIN ZNUA-RELATED"/>
    <property type="match status" value="1"/>
</dbReference>
<evidence type="ECO:0000256" key="7">
    <source>
        <dbReference type="SAM" id="Phobius"/>
    </source>
</evidence>
<protein>
    <submittedName>
        <fullName evidence="8">ABC transporter substrate-binding protein</fullName>
    </submittedName>
</protein>
<comment type="subcellular location">
    <subcellularLocation>
        <location evidence="1">Cell envelope</location>
    </subcellularLocation>
</comment>
<evidence type="ECO:0000313" key="8">
    <source>
        <dbReference type="EMBL" id="PXZ00268.1"/>
    </source>
</evidence>
<comment type="similarity">
    <text evidence="2 6">Belongs to the bacterial solute-binding protein 9 family.</text>
</comment>
<proteinExistence type="inferred from homology"/>
<feature type="transmembrane region" description="Helical" evidence="7">
    <location>
        <begin position="7"/>
        <end position="26"/>
    </location>
</feature>
<dbReference type="GO" id="GO:0030313">
    <property type="term" value="C:cell envelope"/>
    <property type="evidence" value="ECO:0007669"/>
    <property type="project" value="UniProtKB-SubCell"/>
</dbReference>
<dbReference type="Proteomes" id="UP000247565">
    <property type="component" value="Unassembled WGS sequence"/>
</dbReference>
<dbReference type="PANTHER" id="PTHR42953:SF1">
    <property type="entry name" value="METAL-BINDING PROTEIN HI_0362-RELATED"/>
    <property type="match status" value="1"/>
</dbReference>
<dbReference type="InterPro" id="IPR006129">
    <property type="entry name" value="AdhesinB"/>
</dbReference>
<evidence type="ECO:0000256" key="5">
    <source>
        <dbReference type="ARBA" id="ARBA00022729"/>
    </source>
</evidence>
<dbReference type="GO" id="GO:0030001">
    <property type="term" value="P:metal ion transport"/>
    <property type="evidence" value="ECO:0007669"/>
    <property type="project" value="InterPro"/>
</dbReference>
<evidence type="ECO:0000313" key="9">
    <source>
        <dbReference type="Proteomes" id="UP000247565"/>
    </source>
</evidence>
<dbReference type="PRINTS" id="PR00691">
    <property type="entry name" value="ADHESINB"/>
</dbReference>
<name>A0A318N5Y9_9PROT</name>
<dbReference type="OrthoDB" id="9793396at2"/>
<keyword evidence="7" id="KW-0472">Membrane</keyword>
<dbReference type="RefSeq" id="WP_110439191.1">
    <property type="nucleotide sequence ID" value="NZ_CP046393.1"/>
</dbReference>
<evidence type="ECO:0000256" key="4">
    <source>
        <dbReference type="ARBA" id="ARBA00022723"/>
    </source>
</evidence>
<dbReference type="InterPro" id="IPR050492">
    <property type="entry name" value="Bact_metal-bind_prot9"/>
</dbReference>
<dbReference type="GO" id="GO:0007155">
    <property type="term" value="P:cell adhesion"/>
    <property type="evidence" value="ECO:0007669"/>
    <property type="project" value="InterPro"/>
</dbReference>
<dbReference type="InterPro" id="IPR006127">
    <property type="entry name" value="ZnuA-like"/>
</dbReference>
<gene>
    <name evidence="8" type="ORF">DK869_06450</name>
</gene>
<dbReference type="InterPro" id="IPR006128">
    <property type="entry name" value="Lipoprotein_PsaA-like"/>
</dbReference>
<evidence type="ECO:0000256" key="3">
    <source>
        <dbReference type="ARBA" id="ARBA00022448"/>
    </source>
</evidence>
<dbReference type="PROSITE" id="PS51257">
    <property type="entry name" value="PROKAR_LIPOPROTEIN"/>
    <property type="match status" value="1"/>
</dbReference>
<dbReference type="AlphaFoldDB" id="A0A318N5Y9"/>
<keyword evidence="7" id="KW-1133">Transmembrane helix</keyword>
<dbReference type="SUPFAM" id="SSF53807">
    <property type="entry name" value="Helical backbone' metal receptor"/>
    <property type="match status" value="1"/>
</dbReference>
<keyword evidence="4" id="KW-0479">Metal-binding</keyword>
<accession>A0A318N5Y9</accession>
<evidence type="ECO:0000256" key="6">
    <source>
        <dbReference type="RuleBase" id="RU003512"/>
    </source>
</evidence>
<evidence type="ECO:0000256" key="1">
    <source>
        <dbReference type="ARBA" id="ARBA00004196"/>
    </source>
</evidence>
<dbReference type="PRINTS" id="PR00690">
    <property type="entry name" value="ADHESNFAMILY"/>
</dbReference>
<evidence type="ECO:0000256" key="2">
    <source>
        <dbReference type="ARBA" id="ARBA00011028"/>
    </source>
</evidence>
<dbReference type="Gene3D" id="3.40.50.1980">
    <property type="entry name" value="Nitrogenase molybdenum iron protein domain"/>
    <property type="match status" value="2"/>
</dbReference>
<comment type="caution">
    <text evidence="8">The sequence shown here is derived from an EMBL/GenBank/DDBJ whole genome shotgun (WGS) entry which is preliminary data.</text>
</comment>
<dbReference type="GO" id="GO:0046872">
    <property type="term" value="F:metal ion binding"/>
    <property type="evidence" value="ECO:0007669"/>
    <property type="project" value="UniProtKB-KW"/>
</dbReference>
<sequence length="300" mass="34291">MKNGDIIKGNFFFSILLSIFALLFYACHDDVKAKVVHIVAAENMYGDIAQQIGGDNVKVDVILNNPDQDPHLFELTPHISRMTSQADLIIMNGLGYDDWINRLISRVEIKNGKVISIQDLLNRSDGSNPHLWYDLQSVKKLAGYLEQKLSLQDPEHKNSFLHNRDHFLHEIDSIDRRIHKIRVQHPDLSVAATEPVFGLMAKYMGFRVLEESYQWVIMNGGEPTPQQTAQFIQDFKTHKIKILFYNNQVSNGATERLKKMASTYKIPVIGVEEIMPVSLSYQTWINQTLDKIEAVTQSIP</sequence>
<keyword evidence="9" id="KW-1185">Reference proteome</keyword>
<organism evidence="8 9">
    <name type="scientific">Commensalibacter melissae</name>
    <dbReference type="NCBI Taxonomy" id="2070537"/>
    <lineage>
        <taxon>Bacteria</taxon>
        <taxon>Pseudomonadati</taxon>
        <taxon>Pseudomonadota</taxon>
        <taxon>Alphaproteobacteria</taxon>
        <taxon>Acetobacterales</taxon>
        <taxon>Acetobacteraceae</taxon>
    </lineage>
</organism>
<keyword evidence="3 6" id="KW-0813">Transport</keyword>
<keyword evidence="7" id="KW-0812">Transmembrane</keyword>
<dbReference type="Pfam" id="PF01297">
    <property type="entry name" value="ZnuA"/>
    <property type="match status" value="1"/>
</dbReference>
<reference evidence="8 9" key="1">
    <citation type="submission" date="2018-05" db="EMBL/GenBank/DDBJ databases">
        <title>Reference genomes for bee gut microbiota database.</title>
        <authorList>
            <person name="Ellegaard K.M."/>
        </authorList>
    </citation>
    <scope>NUCLEOTIDE SEQUENCE [LARGE SCALE GENOMIC DNA]</scope>
    <source>
        <strain evidence="8 9">ESL0284</strain>
    </source>
</reference>